<dbReference type="InterPro" id="IPR034058">
    <property type="entry name" value="TagA/B/C/D_pept_dom"/>
</dbReference>
<dbReference type="SUPFAM" id="SSF49785">
    <property type="entry name" value="Galactose-binding domain-like"/>
    <property type="match status" value="1"/>
</dbReference>
<accession>A0A7G7W9L5</accession>
<comment type="caution">
    <text evidence="2">Lacks conserved residue(s) required for the propagation of feature annotation.</text>
</comment>
<dbReference type="Proteomes" id="UP000515489">
    <property type="component" value="Chromosome"/>
</dbReference>
<keyword evidence="3" id="KW-0732">Signal</keyword>
<dbReference type="EMBL" id="CP060202">
    <property type="protein sequence ID" value="QNH63058.1"/>
    <property type="molecule type" value="Genomic_DNA"/>
</dbReference>
<dbReference type="GO" id="GO:0004252">
    <property type="term" value="F:serine-type endopeptidase activity"/>
    <property type="evidence" value="ECO:0007669"/>
    <property type="project" value="InterPro"/>
</dbReference>
<dbReference type="NCBIfam" id="TIGR04183">
    <property type="entry name" value="Por_Secre_tail"/>
    <property type="match status" value="1"/>
</dbReference>
<proteinExistence type="inferred from homology"/>
<dbReference type="Gene3D" id="3.40.50.200">
    <property type="entry name" value="Peptidase S8/S53 domain"/>
    <property type="match status" value="1"/>
</dbReference>
<dbReference type="InterPro" id="IPR008979">
    <property type="entry name" value="Galactose-bd-like_sf"/>
</dbReference>
<dbReference type="InterPro" id="IPR026444">
    <property type="entry name" value="Secre_tail"/>
</dbReference>
<dbReference type="RefSeq" id="WP_185888940.1">
    <property type="nucleotide sequence ID" value="NZ_CP060202.1"/>
</dbReference>
<dbReference type="KEGG" id="hsk:H4317_04415"/>
<evidence type="ECO:0000313" key="5">
    <source>
        <dbReference type="EMBL" id="QNH63058.1"/>
    </source>
</evidence>
<dbReference type="PROSITE" id="PS51892">
    <property type="entry name" value="SUBTILASE"/>
    <property type="match status" value="1"/>
</dbReference>
<feature type="domain" description="Peptidase S8/S53" evidence="4">
    <location>
        <begin position="144"/>
        <end position="391"/>
    </location>
</feature>
<dbReference type="SUPFAM" id="SSF52743">
    <property type="entry name" value="Subtilisin-like"/>
    <property type="match status" value="1"/>
</dbReference>
<organism evidence="5 6">
    <name type="scientific">Hymenobacter sediminicola</name>
    <dbReference type="NCBI Taxonomy" id="2761579"/>
    <lineage>
        <taxon>Bacteria</taxon>
        <taxon>Pseudomonadati</taxon>
        <taxon>Bacteroidota</taxon>
        <taxon>Cytophagia</taxon>
        <taxon>Cytophagales</taxon>
        <taxon>Hymenobacteraceae</taxon>
        <taxon>Hymenobacter</taxon>
    </lineage>
</organism>
<dbReference type="InterPro" id="IPR000209">
    <property type="entry name" value="Peptidase_S8/S53_dom"/>
</dbReference>
<feature type="chain" id="PRO_5028805062" evidence="3">
    <location>
        <begin position="25"/>
        <end position="876"/>
    </location>
</feature>
<feature type="signal peptide" evidence="3">
    <location>
        <begin position="1"/>
        <end position="24"/>
    </location>
</feature>
<dbReference type="AlphaFoldDB" id="A0A7G7W9L5"/>
<evidence type="ECO:0000256" key="2">
    <source>
        <dbReference type="PROSITE-ProRule" id="PRU01240"/>
    </source>
</evidence>
<dbReference type="GO" id="GO:0006508">
    <property type="term" value="P:proteolysis"/>
    <property type="evidence" value="ECO:0007669"/>
    <property type="project" value="InterPro"/>
</dbReference>
<comment type="similarity">
    <text evidence="1 2">Belongs to the peptidase S8 family.</text>
</comment>
<evidence type="ECO:0000313" key="6">
    <source>
        <dbReference type="Proteomes" id="UP000515489"/>
    </source>
</evidence>
<dbReference type="PANTHER" id="PTHR43399:SF4">
    <property type="entry name" value="CELL WALL-ASSOCIATED PROTEASE"/>
    <property type="match status" value="1"/>
</dbReference>
<dbReference type="PANTHER" id="PTHR43399">
    <property type="entry name" value="SUBTILISIN-RELATED"/>
    <property type="match status" value="1"/>
</dbReference>
<sequence>MTYRAACIWVGNVLVGLLTLPALAQQRPQVPTSKLAPILQQASARMAPTTRQTVRVQTRNAAAFRQWARQELPGAVLRAEAGQPQIFLLSGVSQAQLQVLGASPLITFVDAADRRAYDERQLNQADLNVNSVTPLHRRYPALAGQGLTVSVKENPLDVTDIDFKGRLVNVDPAAVVVSSHATTMATLIAGGGNSAPAGRGVAWQARITSSDYVRLLPDDGVQLQQRSVSVQNHSYGTGIENYYGLESQTYDAQAQQYPTLVHVFSSGNSGTQTSPTGPYQGLAGVANLTGQFKMSKNTLSVGATNALGQVAAMSSRGPAYDGRIKPELVAFGDEGSSDAAALVSGMSLLVQQAYRDQNGGVLPPSALVKAALINSADDTGRPEVDFVAGFGQANALGAVRTMLDRRYFQGSVGQGQTTQFTLVVPPGTQHLKLTLAWTDPAAAANASSALLNDLDVLLTNNGTSWRPWTLSTYPHPDSLALPARRRPDHLNNVEQITLAAPAPGTYQITVRGYTVATGPQAFSVAYELNSGFEWLTPNKLRNVRPGEATQLRWQWAGPAATGQLEYRPVGSSVWRRINPAVDLAAHTYTWTAPDTTALAQVRMVSASGTIVSDTFALARPLPLNIGYSCPDEALLYWPHVLGAAQYQLYRLGATHMEPVALISDTTYVLTGAALAVPQYAVAPVLRGQVAERGSSINRNTAGFDCYIRSFIGRQPVADTVQLLVELGSTFRLQSLKLQRLEQGEFRTILTQSPVTQLRFTLTDASAQSGLNQYRLELQDSGGRIFHSQLETVYQVSQPEVLVFPVPATAGTPLNIIGPPNTELHLRLFDTLGRLLHESTTIGTINQLPTNGMKPGTYLLRIGAGAGPEITRRILVL</sequence>
<dbReference type="CDD" id="cd04842">
    <property type="entry name" value="Peptidases_S8_Kp43_protease"/>
    <property type="match status" value="1"/>
</dbReference>
<reference evidence="5 6" key="1">
    <citation type="submission" date="2020-08" db="EMBL/GenBank/DDBJ databases">
        <title>Hymenobacter sp. S2-20-2 genome sequencing.</title>
        <authorList>
            <person name="Jin L."/>
        </authorList>
    </citation>
    <scope>NUCLEOTIDE SEQUENCE [LARGE SCALE GENOMIC DNA]</scope>
    <source>
        <strain evidence="5 6">S2-20-2</strain>
    </source>
</reference>
<protein>
    <submittedName>
        <fullName evidence="5">S8 family serine peptidase</fullName>
    </submittedName>
</protein>
<evidence type="ECO:0000256" key="3">
    <source>
        <dbReference type="SAM" id="SignalP"/>
    </source>
</evidence>
<dbReference type="Pfam" id="PF00082">
    <property type="entry name" value="Peptidase_S8"/>
    <property type="match status" value="1"/>
</dbReference>
<evidence type="ECO:0000256" key="1">
    <source>
        <dbReference type="ARBA" id="ARBA00011073"/>
    </source>
</evidence>
<evidence type="ECO:0000259" key="4">
    <source>
        <dbReference type="Pfam" id="PF00082"/>
    </source>
</evidence>
<dbReference type="InterPro" id="IPR036852">
    <property type="entry name" value="Peptidase_S8/S53_dom_sf"/>
</dbReference>
<dbReference type="InterPro" id="IPR051048">
    <property type="entry name" value="Peptidase_S8/S53_subtilisin"/>
</dbReference>
<gene>
    <name evidence="5" type="ORF">H4317_04415</name>
</gene>
<keyword evidence="6" id="KW-1185">Reference proteome</keyword>
<dbReference type="Gene3D" id="2.60.120.380">
    <property type="match status" value="1"/>
</dbReference>
<name>A0A7G7W9L5_9BACT</name>